<proteinExistence type="predicted"/>
<keyword evidence="4" id="KW-1185">Reference proteome</keyword>
<dbReference type="Proteomes" id="UP001328107">
    <property type="component" value="Unassembled WGS sequence"/>
</dbReference>
<sequence>APVIGILEARVALLALVDILAAHDGESLVALVALAHSIDALRVGRAVPGALHFSSIRDGPSILRGEIPDDLDHSSRDRGASTESESLRQLAEHALGDGD</sequence>
<feature type="region of interest" description="Disordered" evidence="1">
    <location>
        <begin position="67"/>
        <end position="99"/>
    </location>
</feature>
<evidence type="ECO:0000313" key="3">
    <source>
        <dbReference type="EMBL" id="GMR43506.1"/>
    </source>
</evidence>
<accession>A0AAN5CHC3</accession>
<dbReference type="AlphaFoldDB" id="A0AAN5CHC3"/>
<comment type="caution">
    <text evidence="3">The sequence shown here is derived from an EMBL/GenBank/DDBJ whole genome shotgun (WGS) entry which is preliminary data.</text>
</comment>
<gene>
    <name evidence="3" type="ORF">PMAYCL1PPCAC_13701</name>
</gene>
<feature type="compositionally biased region" description="Basic and acidic residues" evidence="1">
    <location>
        <begin position="67"/>
        <end position="80"/>
    </location>
</feature>
<feature type="non-terminal residue" evidence="3">
    <location>
        <position position="99"/>
    </location>
</feature>
<feature type="compositionally biased region" description="Basic and acidic residues" evidence="1">
    <location>
        <begin position="90"/>
        <end position="99"/>
    </location>
</feature>
<protein>
    <submittedName>
        <fullName evidence="3">Uncharacterized protein</fullName>
    </submittedName>
</protein>
<name>A0AAN5CHC3_9BILA</name>
<evidence type="ECO:0000256" key="2">
    <source>
        <dbReference type="SAM" id="SignalP"/>
    </source>
</evidence>
<reference evidence="4" key="1">
    <citation type="submission" date="2022-10" db="EMBL/GenBank/DDBJ databases">
        <title>Genome assembly of Pristionchus species.</title>
        <authorList>
            <person name="Yoshida K."/>
            <person name="Sommer R.J."/>
        </authorList>
    </citation>
    <scope>NUCLEOTIDE SEQUENCE [LARGE SCALE GENOMIC DNA]</scope>
    <source>
        <strain evidence="4">RS5460</strain>
    </source>
</reference>
<evidence type="ECO:0000256" key="1">
    <source>
        <dbReference type="SAM" id="MobiDB-lite"/>
    </source>
</evidence>
<organism evidence="3 4">
    <name type="scientific">Pristionchus mayeri</name>
    <dbReference type="NCBI Taxonomy" id="1317129"/>
    <lineage>
        <taxon>Eukaryota</taxon>
        <taxon>Metazoa</taxon>
        <taxon>Ecdysozoa</taxon>
        <taxon>Nematoda</taxon>
        <taxon>Chromadorea</taxon>
        <taxon>Rhabditida</taxon>
        <taxon>Rhabditina</taxon>
        <taxon>Diplogasteromorpha</taxon>
        <taxon>Diplogasteroidea</taxon>
        <taxon>Neodiplogasteridae</taxon>
        <taxon>Pristionchus</taxon>
    </lineage>
</organism>
<feature type="chain" id="PRO_5043034706" evidence="2">
    <location>
        <begin position="23"/>
        <end position="99"/>
    </location>
</feature>
<evidence type="ECO:0000313" key="4">
    <source>
        <dbReference type="Proteomes" id="UP001328107"/>
    </source>
</evidence>
<feature type="signal peptide" evidence="2">
    <location>
        <begin position="1"/>
        <end position="22"/>
    </location>
</feature>
<dbReference type="EMBL" id="BTRK01000003">
    <property type="protein sequence ID" value="GMR43506.1"/>
    <property type="molecule type" value="Genomic_DNA"/>
</dbReference>
<feature type="non-terminal residue" evidence="3">
    <location>
        <position position="1"/>
    </location>
</feature>
<keyword evidence="2" id="KW-0732">Signal</keyword>